<dbReference type="AlphaFoldDB" id="A0A6L2M9D6"/>
<evidence type="ECO:0000256" key="1">
    <source>
        <dbReference type="SAM" id="Coils"/>
    </source>
</evidence>
<protein>
    <submittedName>
        <fullName evidence="3">Uncharacterized protein</fullName>
    </submittedName>
</protein>
<evidence type="ECO:0000256" key="2">
    <source>
        <dbReference type="SAM" id="MobiDB-lite"/>
    </source>
</evidence>
<keyword evidence="1" id="KW-0175">Coiled coil</keyword>
<feature type="region of interest" description="Disordered" evidence="2">
    <location>
        <begin position="198"/>
        <end position="222"/>
    </location>
</feature>
<name>A0A6L2M9D6_TANCI</name>
<sequence>MIEEHVKPKKKDQIKLDEEVALRLQAELQAEFNEEQRLARERTQQELEANIALIETWDGVQAKINADYQFLMLQRFDREDLYKLVKAKYGSTRPVEDLDLLLWGNLKTMFKPHIEDKVWKMQQRYNVVNWKLYDSCGIHCLSLQFGHIYMRIVAVKSHLNAVGVTAAQVKVNTAQKSLYKKTSVIGKKPILTTVEQFATSPTKKKKPPRNRQKRMIQSDDAPRQTAWTIKEEMALANAWRAISKIASIVTRGSKMAFGVRFWSTWKGKQNSTVFERTLWYAKNGRRVGDEDRAMIHYEFETDLPFKLRHCWEILKDILKWQEIELPNFSTESGGSKRHKSSVTSSFNTESGEACINLNTNVCENNEDEVEKIRRTRGRDKRELLGKIKEQQQKILEIKRREVECHEREIATQEYRLEQEDMRFYLQPYDHFTLDQRKAMDEIRAKIKANYNLQY</sequence>
<reference evidence="3" key="1">
    <citation type="journal article" date="2019" name="Sci. Rep.">
        <title>Draft genome of Tanacetum cinerariifolium, the natural source of mosquito coil.</title>
        <authorList>
            <person name="Yamashiro T."/>
            <person name="Shiraishi A."/>
            <person name="Satake H."/>
            <person name="Nakayama K."/>
        </authorList>
    </citation>
    <scope>NUCLEOTIDE SEQUENCE</scope>
</reference>
<accession>A0A6L2M9D6</accession>
<evidence type="ECO:0000313" key="3">
    <source>
        <dbReference type="EMBL" id="GEU69292.1"/>
    </source>
</evidence>
<organism evidence="3">
    <name type="scientific">Tanacetum cinerariifolium</name>
    <name type="common">Dalmatian daisy</name>
    <name type="synonym">Chrysanthemum cinerariifolium</name>
    <dbReference type="NCBI Taxonomy" id="118510"/>
    <lineage>
        <taxon>Eukaryota</taxon>
        <taxon>Viridiplantae</taxon>
        <taxon>Streptophyta</taxon>
        <taxon>Embryophyta</taxon>
        <taxon>Tracheophyta</taxon>
        <taxon>Spermatophyta</taxon>
        <taxon>Magnoliopsida</taxon>
        <taxon>eudicotyledons</taxon>
        <taxon>Gunneridae</taxon>
        <taxon>Pentapetalae</taxon>
        <taxon>asterids</taxon>
        <taxon>campanulids</taxon>
        <taxon>Asterales</taxon>
        <taxon>Asteraceae</taxon>
        <taxon>Asteroideae</taxon>
        <taxon>Anthemideae</taxon>
        <taxon>Anthemidinae</taxon>
        <taxon>Tanacetum</taxon>
    </lineage>
</organism>
<gene>
    <name evidence="3" type="ORF">Tci_041270</name>
</gene>
<feature type="coiled-coil region" evidence="1">
    <location>
        <begin position="380"/>
        <end position="415"/>
    </location>
</feature>
<proteinExistence type="predicted"/>
<comment type="caution">
    <text evidence="3">The sequence shown here is derived from an EMBL/GenBank/DDBJ whole genome shotgun (WGS) entry which is preliminary data.</text>
</comment>
<dbReference type="EMBL" id="BKCJ010005909">
    <property type="protein sequence ID" value="GEU69292.1"/>
    <property type="molecule type" value="Genomic_DNA"/>
</dbReference>
<feature type="compositionally biased region" description="Basic residues" evidence="2">
    <location>
        <begin position="202"/>
        <end position="214"/>
    </location>
</feature>